<dbReference type="AlphaFoldDB" id="A0A1E7K1Y0"/>
<evidence type="ECO:0000256" key="4">
    <source>
        <dbReference type="ARBA" id="ARBA00022723"/>
    </source>
</evidence>
<reference evidence="7 8" key="1">
    <citation type="journal article" date="2016" name="Front. Microbiol.">
        <title>Comparative Genomics Analysis of Streptomyces Species Reveals Their Adaptation to the Marine Environment and Their Diversity at the Genomic Level.</title>
        <authorList>
            <person name="Tian X."/>
            <person name="Zhang Z."/>
            <person name="Yang T."/>
            <person name="Chen M."/>
            <person name="Li J."/>
            <person name="Chen F."/>
            <person name="Yang J."/>
            <person name="Li W."/>
            <person name="Zhang B."/>
            <person name="Zhang Z."/>
            <person name="Wu J."/>
            <person name="Zhang C."/>
            <person name="Long L."/>
            <person name="Xiao J."/>
        </authorList>
    </citation>
    <scope>NUCLEOTIDE SEQUENCE [LARGE SCALE GENOMIC DNA]</scope>
    <source>
        <strain evidence="7 8">SCSIO M10379</strain>
    </source>
</reference>
<evidence type="ECO:0000256" key="2">
    <source>
        <dbReference type="ARBA" id="ARBA00011643"/>
    </source>
</evidence>
<feature type="binding site" evidence="5">
    <location>
        <position position="72"/>
    </location>
    <ligand>
        <name>a divalent metal cation</name>
        <dbReference type="ChEBI" id="CHEBI:60240"/>
        <label>1</label>
    </ligand>
</feature>
<dbReference type="EMBL" id="LJGV01000022">
    <property type="protein sequence ID" value="OEU97944.1"/>
    <property type="molecule type" value="Genomic_DNA"/>
</dbReference>
<sequence length="309" mass="32528">MPAQPTLSEVIAALDTLWPRDRAEQWDAVGTVCGDVSDPQARVSRVLFAVDPVQQVADEAVAKGAELLVTHHPLYLRGTTTVAADTFKGRVVHTLIRNGVALHVAHTNADSADPGVSDALAGALGLRVLRPLVPDPTDPAGRRGLGRICELERPLPLGDLLERAAAALPVTAQGLRAAGDPAMPVATIAVCGGSGDSLFETVRAAGVDAYLTADLRHHPASEAREHSPLALLDAAHFATEWPWCEQAAAQLDAVAEREGWDLRTEVSHTVTDPWTAHAPSLPQESPLSRPATAQQTASTDHDLTPGAPN</sequence>
<keyword evidence="4 5" id="KW-0479">Metal-binding</keyword>
<feature type="binding site" evidence="5">
    <location>
        <position position="240"/>
    </location>
    <ligand>
        <name>a divalent metal cation</name>
        <dbReference type="ChEBI" id="CHEBI:60240"/>
        <label>1</label>
    </ligand>
</feature>
<gene>
    <name evidence="7" type="ORF">AN217_08905</name>
</gene>
<evidence type="ECO:0000313" key="7">
    <source>
        <dbReference type="EMBL" id="OEU97944.1"/>
    </source>
</evidence>
<dbReference type="GO" id="GO:0005737">
    <property type="term" value="C:cytoplasm"/>
    <property type="evidence" value="ECO:0007669"/>
    <property type="project" value="TreeGrafter"/>
</dbReference>
<evidence type="ECO:0000256" key="6">
    <source>
        <dbReference type="SAM" id="MobiDB-lite"/>
    </source>
</evidence>
<comment type="caution">
    <text evidence="7">The sequence shown here is derived from an EMBL/GenBank/DDBJ whole genome shotgun (WGS) entry which is preliminary data.</text>
</comment>
<evidence type="ECO:0000313" key="8">
    <source>
        <dbReference type="Proteomes" id="UP000175829"/>
    </source>
</evidence>
<accession>A0A1E7K1Y0</accession>
<dbReference type="GO" id="GO:0046872">
    <property type="term" value="F:metal ion binding"/>
    <property type="evidence" value="ECO:0007669"/>
    <property type="project" value="UniProtKB-KW"/>
</dbReference>
<feature type="binding site" evidence="5">
    <location>
        <position position="110"/>
    </location>
    <ligand>
        <name>a divalent metal cation</name>
        <dbReference type="ChEBI" id="CHEBI:60240"/>
        <label>1</label>
    </ligand>
</feature>
<dbReference type="SUPFAM" id="SSF102705">
    <property type="entry name" value="NIF3 (NGG1p interacting factor 3)-like"/>
    <property type="match status" value="1"/>
</dbReference>
<dbReference type="Pfam" id="PF01784">
    <property type="entry name" value="DUF34_NIF3"/>
    <property type="match status" value="1"/>
</dbReference>
<dbReference type="NCBIfam" id="TIGR00486">
    <property type="entry name" value="YbgI_SA1388"/>
    <property type="match status" value="1"/>
</dbReference>
<proteinExistence type="inferred from homology"/>
<evidence type="ECO:0000256" key="5">
    <source>
        <dbReference type="PIRSR" id="PIRSR602678-1"/>
    </source>
</evidence>
<dbReference type="Gene3D" id="3.40.1390.30">
    <property type="entry name" value="NIF3 (NGG1p interacting factor 3)-like"/>
    <property type="match status" value="2"/>
</dbReference>
<feature type="binding site" evidence="5">
    <location>
        <position position="236"/>
    </location>
    <ligand>
        <name>a divalent metal cation</name>
        <dbReference type="ChEBI" id="CHEBI:60240"/>
        <label>1</label>
    </ligand>
</feature>
<dbReference type="InterPro" id="IPR002678">
    <property type="entry name" value="DUF34/NIF3"/>
</dbReference>
<organism evidence="7 8">
    <name type="scientific">Streptomyces qinglanensis</name>
    <dbReference type="NCBI Taxonomy" id="943816"/>
    <lineage>
        <taxon>Bacteria</taxon>
        <taxon>Bacillati</taxon>
        <taxon>Actinomycetota</taxon>
        <taxon>Actinomycetes</taxon>
        <taxon>Kitasatosporales</taxon>
        <taxon>Streptomycetaceae</taxon>
        <taxon>Streptomyces</taxon>
    </lineage>
</organism>
<dbReference type="PATRIC" id="fig|943816.4.peg.1170"/>
<evidence type="ECO:0000256" key="1">
    <source>
        <dbReference type="ARBA" id="ARBA00006964"/>
    </source>
</evidence>
<evidence type="ECO:0000256" key="3">
    <source>
        <dbReference type="ARBA" id="ARBA00022112"/>
    </source>
</evidence>
<dbReference type="RefSeq" id="WP_019357846.1">
    <property type="nucleotide sequence ID" value="NZ_LJGV01000022.1"/>
</dbReference>
<comment type="similarity">
    <text evidence="1">Belongs to the GTP cyclohydrolase I type 2/NIF3 family.</text>
</comment>
<dbReference type="InterPro" id="IPR036069">
    <property type="entry name" value="DUF34/NIF3_sf"/>
</dbReference>
<name>A0A1E7K1Y0_9ACTN</name>
<dbReference type="FunFam" id="3.40.1390.30:FF:000001">
    <property type="entry name" value="GTP cyclohydrolase 1 type 2"/>
    <property type="match status" value="1"/>
</dbReference>
<feature type="compositionally biased region" description="Polar residues" evidence="6">
    <location>
        <begin position="282"/>
        <end position="298"/>
    </location>
</feature>
<feature type="binding site" evidence="5">
    <location>
        <position position="71"/>
    </location>
    <ligand>
        <name>a divalent metal cation</name>
        <dbReference type="ChEBI" id="CHEBI:60240"/>
        <label>1</label>
    </ligand>
</feature>
<dbReference type="PANTHER" id="PTHR13799:SF14">
    <property type="entry name" value="GTP CYCLOHYDROLASE 1 TYPE 2 HOMOLOG"/>
    <property type="match status" value="1"/>
</dbReference>
<dbReference type="Proteomes" id="UP000175829">
    <property type="component" value="Unassembled WGS sequence"/>
</dbReference>
<dbReference type="PANTHER" id="PTHR13799">
    <property type="entry name" value="NGG1 INTERACTING FACTOR 3"/>
    <property type="match status" value="1"/>
</dbReference>
<protein>
    <recommendedName>
        <fullName evidence="3">GTP cyclohydrolase 1 type 2 homolog</fullName>
    </recommendedName>
</protein>
<feature type="region of interest" description="Disordered" evidence="6">
    <location>
        <begin position="271"/>
        <end position="309"/>
    </location>
</feature>
<comment type="subunit">
    <text evidence="2">Homohexamer.</text>
</comment>